<dbReference type="AlphaFoldDB" id="A0A914UVG2"/>
<keyword evidence="1" id="KW-1133">Transmembrane helix</keyword>
<dbReference type="InterPro" id="IPR019396">
    <property type="entry name" value="TM_Fragile-X-F-assoc"/>
</dbReference>
<protein>
    <submittedName>
        <fullName evidence="3">Transmembrane protein 60</fullName>
    </submittedName>
</protein>
<keyword evidence="2" id="KW-1185">Reference proteome</keyword>
<evidence type="ECO:0000256" key="1">
    <source>
        <dbReference type="SAM" id="Phobius"/>
    </source>
</evidence>
<organism evidence="2 3">
    <name type="scientific">Plectus sambesii</name>
    <dbReference type="NCBI Taxonomy" id="2011161"/>
    <lineage>
        <taxon>Eukaryota</taxon>
        <taxon>Metazoa</taxon>
        <taxon>Ecdysozoa</taxon>
        <taxon>Nematoda</taxon>
        <taxon>Chromadorea</taxon>
        <taxon>Plectida</taxon>
        <taxon>Plectina</taxon>
        <taxon>Plectoidea</taxon>
        <taxon>Plectidae</taxon>
        <taxon>Plectus</taxon>
    </lineage>
</organism>
<dbReference type="PANTHER" id="PTHR13568">
    <property type="entry name" value="FAM11A, B PROTEIN"/>
    <property type="match status" value="1"/>
</dbReference>
<proteinExistence type="predicted"/>
<dbReference type="Proteomes" id="UP000887566">
    <property type="component" value="Unplaced"/>
</dbReference>
<accession>A0A914UVG2</accession>
<reference evidence="3" key="1">
    <citation type="submission" date="2022-11" db="UniProtKB">
        <authorList>
            <consortium name="WormBaseParasite"/>
        </authorList>
    </citation>
    <scope>IDENTIFICATION</scope>
</reference>
<name>A0A914UVG2_9BILA</name>
<sequence>MAVSHRALLVWLLTLIFLILLAIHLDGGLEREWWALFSPLWLFDVVSLGLIVGRLYRHYRVGRLSGSAIAIGVDDLNFSPRQAYLAISMVMLKTTFQALLCLRMSGGGLALVWTMVPAWILLLGLLVDLTRRLRIIHSKPATA</sequence>
<feature type="transmembrane region" description="Helical" evidence="1">
    <location>
        <begin position="38"/>
        <end position="56"/>
    </location>
</feature>
<dbReference type="PANTHER" id="PTHR13568:SF4">
    <property type="entry name" value="TRANSMEMBRANE PROTEIN 60"/>
    <property type="match status" value="1"/>
</dbReference>
<dbReference type="WBParaSite" id="PSAMB.scaffold1295size33298.g12168.t1">
    <property type="protein sequence ID" value="PSAMB.scaffold1295size33298.g12168.t1"/>
    <property type="gene ID" value="PSAMB.scaffold1295size33298.g12168"/>
</dbReference>
<evidence type="ECO:0000313" key="2">
    <source>
        <dbReference type="Proteomes" id="UP000887566"/>
    </source>
</evidence>
<keyword evidence="1" id="KW-0812">Transmembrane</keyword>
<dbReference type="Pfam" id="PF10269">
    <property type="entry name" value="Tmemb_185A"/>
    <property type="match status" value="1"/>
</dbReference>
<evidence type="ECO:0000313" key="3">
    <source>
        <dbReference type="WBParaSite" id="PSAMB.scaffold1295size33298.g12168.t1"/>
    </source>
</evidence>
<keyword evidence="1" id="KW-0472">Membrane</keyword>